<comment type="cofactor">
    <cofactor evidence="1 11">
        <name>pyridoxal 5'-phosphate</name>
        <dbReference type="ChEBI" id="CHEBI:597326"/>
    </cofactor>
</comment>
<dbReference type="NCBIfam" id="TIGR01121">
    <property type="entry name" value="D_amino_aminoT"/>
    <property type="match status" value="1"/>
</dbReference>
<dbReference type="InterPro" id="IPR043131">
    <property type="entry name" value="BCAT-like_N"/>
</dbReference>
<dbReference type="KEGG" id="paek:D3873_08260"/>
<evidence type="ECO:0000256" key="1">
    <source>
        <dbReference type="ARBA" id="ARBA00001933"/>
    </source>
</evidence>
<dbReference type="InterPro" id="IPR001544">
    <property type="entry name" value="Aminotrans_IV"/>
</dbReference>
<evidence type="ECO:0000256" key="10">
    <source>
        <dbReference type="RuleBase" id="RU004106"/>
    </source>
</evidence>
<organism evidence="13 14">
    <name type="scientific">Paenisporosarcina cavernae</name>
    <dbReference type="NCBI Taxonomy" id="2320858"/>
    <lineage>
        <taxon>Bacteria</taxon>
        <taxon>Bacillati</taxon>
        <taxon>Bacillota</taxon>
        <taxon>Bacilli</taxon>
        <taxon>Bacillales</taxon>
        <taxon>Caryophanaceae</taxon>
        <taxon>Paenisporosarcina</taxon>
    </lineage>
</organism>
<comment type="subunit">
    <text evidence="3">Homodimer.</text>
</comment>
<accession>A0A385YVG2</accession>
<sequence>MNWVMWNDRYVKEEEIMISIEDRGYQFGDGIYEVIRVYEGSLFTAQEHIDRFFASAEKIGIVVPFTKDVFHKRMYDLVEMNEVRTGQVYVQITRGAAPRAHQYPDSSVPAVITAYTKEVARPLTQFELGVAAKTIEDIRWLRCDIKSLNLLGNVMAKQEAIQANCFEAILHRGDRVTEGSSSNMYGVKDGIVYTHPVDNYILNGITRSVVKESCQRLRIPFVEEAMDLQDLSTMDEFFLTSTTAEITPIVEIDGNSVGSGRPGNITRQLQLAFEEKIALNEPSLYTI</sequence>
<gene>
    <name evidence="13" type="primary">dat</name>
    <name evidence="13" type="ORF">D3873_08260</name>
</gene>
<reference evidence="14" key="1">
    <citation type="submission" date="2018-09" db="EMBL/GenBank/DDBJ databases">
        <authorList>
            <person name="Zhu H."/>
        </authorList>
    </citation>
    <scope>NUCLEOTIDE SEQUENCE [LARGE SCALE GENOMIC DNA]</scope>
    <source>
        <strain evidence="14">K2R23-3</strain>
    </source>
</reference>
<keyword evidence="7 13" id="KW-0808">Transferase</keyword>
<comment type="function">
    <text evidence="12">Acts on the D-isomers of alanine, leucine, aspartate, glutamate, aminobutyrate, norvaline and asparagine. The enzyme transfers an amino group from a substrate D-amino acid to the pyridoxal phosphate cofactor to form pyridoxamine and an alpha-keto acid in the first half-reaction.</text>
</comment>
<dbReference type="GO" id="GO:0046416">
    <property type="term" value="P:D-amino acid metabolic process"/>
    <property type="evidence" value="ECO:0007669"/>
    <property type="project" value="InterPro"/>
</dbReference>
<dbReference type="FunFam" id="3.30.470.10:FF:000009">
    <property type="entry name" value="D-alanine aminotransferase"/>
    <property type="match status" value="1"/>
</dbReference>
<dbReference type="GO" id="GO:0046394">
    <property type="term" value="P:carboxylic acid biosynthetic process"/>
    <property type="evidence" value="ECO:0007669"/>
    <property type="project" value="UniProtKB-ARBA"/>
</dbReference>
<dbReference type="InterPro" id="IPR050571">
    <property type="entry name" value="Class-IV_PLP-Dep_Aminotrnsfr"/>
</dbReference>
<dbReference type="Pfam" id="PF01063">
    <property type="entry name" value="Aminotran_4"/>
    <property type="match status" value="1"/>
</dbReference>
<dbReference type="RefSeq" id="WP_119883625.1">
    <property type="nucleotide sequence ID" value="NZ_CP032418.1"/>
</dbReference>
<evidence type="ECO:0000256" key="11">
    <source>
        <dbReference type="RuleBase" id="RU004516"/>
    </source>
</evidence>
<keyword evidence="6 13" id="KW-0032">Aminotransferase</keyword>
<dbReference type="OrthoDB" id="9805628at2"/>
<dbReference type="GO" id="GO:0047810">
    <property type="term" value="F:D-alanine-2-oxoglutarate aminotransferase activity"/>
    <property type="evidence" value="ECO:0007669"/>
    <property type="project" value="UniProtKB-EC"/>
</dbReference>
<dbReference type="GO" id="GO:0005829">
    <property type="term" value="C:cytosol"/>
    <property type="evidence" value="ECO:0007669"/>
    <property type="project" value="TreeGrafter"/>
</dbReference>
<dbReference type="Proteomes" id="UP000265725">
    <property type="component" value="Chromosome"/>
</dbReference>
<evidence type="ECO:0000256" key="9">
    <source>
        <dbReference type="ARBA" id="ARBA00047911"/>
    </source>
</evidence>
<evidence type="ECO:0000313" key="14">
    <source>
        <dbReference type="Proteomes" id="UP000265725"/>
    </source>
</evidence>
<evidence type="ECO:0000313" key="13">
    <source>
        <dbReference type="EMBL" id="AYC29887.1"/>
    </source>
</evidence>
<keyword evidence="8 11" id="KW-0663">Pyridoxal phosphate</keyword>
<evidence type="ECO:0000256" key="4">
    <source>
        <dbReference type="ARBA" id="ARBA00012874"/>
    </source>
</evidence>
<dbReference type="AlphaFoldDB" id="A0A385YVG2"/>
<dbReference type="GO" id="GO:0008652">
    <property type="term" value="P:amino acid biosynthetic process"/>
    <property type="evidence" value="ECO:0007669"/>
    <property type="project" value="UniProtKB-ARBA"/>
</dbReference>
<dbReference type="Gene3D" id="3.30.470.10">
    <property type="match status" value="1"/>
</dbReference>
<keyword evidence="14" id="KW-1185">Reference proteome</keyword>
<evidence type="ECO:0000256" key="2">
    <source>
        <dbReference type="ARBA" id="ARBA00009320"/>
    </source>
</evidence>
<proteinExistence type="inferred from homology"/>
<protein>
    <recommendedName>
        <fullName evidence="5 12">D-alanine aminotransferase</fullName>
        <ecNumber evidence="4 12">2.6.1.21</ecNumber>
    </recommendedName>
</protein>
<evidence type="ECO:0000256" key="6">
    <source>
        <dbReference type="ARBA" id="ARBA00022576"/>
    </source>
</evidence>
<comment type="catalytic activity">
    <reaction evidence="9 12">
        <text>D-alanine + 2-oxoglutarate = D-glutamate + pyruvate</text>
        <dbReference type="Rhea" id="RHEA:15869"/>
        <dbReference type="ChEBI" id="CHEBI:15361"/>
        <dbReference type="ChEBI" id="CHEBI:16810"/>
        <dbReference type="ChEBI" id="CHEBI:29986"/>
        <dbReference type="ChEBI" id="CHEBI:57416"/>
        <dbReference type="EC" id="2.6.1.21"/>
    </reaction>
</comment>
<dbReference type="PROSITE" id="PS00770">
    <property type="entry name" value="AA_TRANSFER_CLASS_4"/>
    <property type="match status" value="1"/>
</dbReference>
<dbReference type="CDD" id="cd01558">
    <property type="entry name" value="D-AAT_like"/>
    <property type="match status" value="1"/>
</dbReference>
<name>A0A385YVG2_9BACL</name>
<dbReference type="PANTHER" id="PTHR42743:SF10">
    <property type="entry name" value="D-ALANINE AMINOTRANSFERASE"/>
    <property type="match status" value="1"/>
</dbReference>
<dbReference type="EC" id="2.6.1.21" evidence="4 12"/>
<evidence type="ECO:0000256" key="5">
    <source>
        <dbReference type="ARBA" id="ARBA00021779"/>
    </source>
</evidence>
<evidence type="ECO:0000256" key="8">
    <source>
        <dbReference type="ARBA" id="ARBA00022898"/>
    </source>
</evidence>
<dbReference type="EMBL" id="CP032418">
    <property type="protein sequence ID" value="AYC29887.1"/>
    <property type="molecule type" value="Genomic_DNA"/>
</dbReference>
<dbReference type="InterPro" id="IPR036038">
    <property type="entry name" value="Aminotransferase-like"/>
</dbReference>
<dbReference type="FunFam" id="3.20.10.10:FF:000002">
    <property type="entry name" value="D-alanine aminotransferase"/>
    <property type="match status" value="1"/>
</dbReference>
<evidence type="ECO:0000256" key="3">
    <source>
        <dbReference type="ARBA" id="ARBA00011738"/>
    </source>
</evidence>
<dbReference type="Gene3D" id="3.20.10.10">
    <property type="entry name" value="D-amino Acid Aminotransferase, subunit A, domain 2"/>
    <property type="match status" value="1"/>
</dbReference>
<dbReference type="GO" id="GO:0030170">
    <property type="term" value="F:pyridoxal phosphate binding"/>
    <property type="evidence" value="ECO:0007669"/>
    <property type="project" value="InterPro"/>
</dbReference>
<dbReference type="InterPro" id="IPR018300">
    <property type="entry name" value="Aminotrans_IV_CS"/>
</dbReference>
<evidence type="ECO:0000256" key="7">
    <source>
        <dbReference type="ARBA" id="ARBA00022679"/>
    </source>
</evidence>
<evidence type="ECO:0000256" key="12">
    <source>
        <dbReference type="RuleBase" id="RU004520"/>
    </source>
</evidence>
<dbReference type="InterPro" id="IPR043132">
    <property type="entry name" value="BCAT-like_C"/>
</dbReference>
<dbReference type="SUPFAM" id="SSF56752">
    <property type="entry name" value="D-aminoacid aminotransferase-like PLP-dependent enzymes"/>
    <property type="match status" value="1"/>
</dbReference>
<dbReference type="InterPro" id="IPR005784">
    <property type="entry name" value="D_amino_transT"/>
</dbReference>
<dbReference type="PANTHER" id="PTHR42743">
    <property type="entry name" value="AMINO-ACID AMINOTRANSFERASE"/>
    <property type="match status" value="1"/>
</dbReference>
<comment type="similarity">
    <text evidence="2 10">Belongs to the class-IV pyridoxal-phosphate-dependent aminotransferase family.</text>
</comment>